<dbReference type="Proteomes" id="UP000756132">
    <property type="component" value="Chromosome 2"/>
</dbReference>
<feature type="region of interest" description="Disordered" evidence="12">
    <location>
        <begin position="508"/>
        <end position="543"/>
    </location>
</feature>
<evidence type="ECO:0000313" key="14">
    <source>
        <dbReference type="Proteomes" id="UP000756132"/>
    </source>
</evidence>
<evidence type="ECO:0000256" key="11">
    <source>
        <dbReference type="PROSITE-ProRule" id="PRU00221"/>
    </source>
</evidence>
<gene>
    <name evidence="13" type="ORF">CLAFUR5_03489</name>
</gene>
<dbReference type="AlphaFoldDB" id="A0A9Q8L9H4"/>
<evidence type="ECO:0000256" key="5">
    <source>
        <dbReference type="ARBA" id="ARBA00020267"/>
    </source>
</evidence>
<comment type="similarity">
    <text evidence="4">Belongs to the WD repeat ELP2 family.</text>
</comment>
<keyword evidence="6" id="KW-0963">Cytoplasm</keyword>
<evidence type="ECO:0000256" key="9">
    <source>
        <dbReference type="ARBA" id="ARBA00022737"/>
    </source>
</evidence>
<dbReference type="KEGG" id="ffu:CLAFUR5_03489"/>
<dbReference type="PANTHER" id="PTHR44111">
    <property type="entry name" value="ELONGATOR COMPLEX PROTEIN 2"/>
    <property type="match status" value="1"/>
</dbReference>
<protein>
    <recommendedName>
        <fullName evidence="5">Elongator complex protein 2</fullName>
    </recommendedName>
</protein>
<keyword evidence="10" id="KW-0539">Nucleus</keyword>
<dbReference type="OrthoDB" id="27911at2759"/>
<feature type="repeat" description="WD" evidence="11">
    <location>
        <begin position="280"/>
        <end position="316"/>
    </location>
</feature>
<dbReference type="FunFam" id="2.130.10.10:FF:000400">
    <property type="entry name" value="Elongator acetyltransferase complex subunit 2"/>
    <property type="match status" value="1"/>
</dbReference>
<reference evidence="13" key="2">
    <citation type="journal article" date="2022" name="Microb. Genom.">
        <title>A chromosome-scale genome assembly of the tomato pathogen Cladosporium fulvum reveals a compartmentalized genome architecture and the presence of a dispensable chromosome.</title>
        <authorList>
            <person name="Zaccaron A.Z."/>
            <person name="Chen L.H."/>
            <person name="Samaras A."/>
            <person name="Stergiopoulos I."/>
        </authorList>
    </citation>
    <scope>NUCLEOTIDE SEQUENCE</scope>
    <source>
        <strain evidence="13">Race5_Kim</strain>
    </source>
</reference>
<dbReference type="InterPro" id="IPR015943">
    <property type="entry name" value="WD40/YVTN_repeat-like_dom_sf"/>
</dbReference>
<keyword evidence="9" id="KW-0677">Repeat</keyword>
<evidence type="ECO:0000256" key="3">
    <source>
        <dbReference type="ARBA" id="ARBA00005043"/>
    </source>
</evidence>
<dbReference type="EMBL" id="CP090164">
    <property type="protein sequence ID" value="UJO13312.1"/>
    <property type="molecule type" value="Genomic_DNA"/>
</dbReference>
<feature type="compositionally biased region" description="Polar residues" evidence="12">
    <location>
        <begin position="522"/>
        <end position="541"/>
    </location>
</feature>
<dbReference type="InterPro" id="IPR036322">
    <property type="entry name" value="WD40_repeat_dom_sf"/>
</dbReference>
<dbReference type="RefSeq" id="XP_047757678.1">
    <property type="nucleotide sequence ID" value="XM_047902637.1"/>
</dbReference>
<evidence type="ECO:0000256" key="2">
    <source>
        <dbReference type="ARBA" id="ARBA00004496"/>
    </source>
</evidence>
<evidence type="ECO:0000256" key="4">
    <source>
        <dbReference type="ARBA" id="ARBA00005881"/>
    </source>
</evidence>
<feature type="repeat" description="WD" evidence="11">
    <location>
        <begin position="662"/>
        <end position="705"/>
    </location>
</feature>
<dbReference type="GeneID" id="71983367"/>
<feature type="repeat" description="WD" evidence="11">
    <location>
        <begin position="99"/>
        <end position="140"/>
    </location>
</feature>
<proteinExistence type="inferred from homology"/>
<feature type="repeat" description="WD" evidence="11">
    <location>
        <begin position="193"/>
        <end position="240"/>
    </location>
</feature>
<evidence type="ECO:0000256" key="10">
    <source>
        <dbReference type="ARBA" id="ARBA00023242"/>
    </source>
</evidence>
<dbReference type="GO" id="GO:0033588">
    <property type="term" value="C:elongator holoenzyme complex"/>
    <property type="evidence" value="ECO:0007669"/>
    <property type="project" value="InterPro"/>
</dbReference>
<dbReference type="PANTHER" id="PTHR44111:SF1">
    <property type="entry name" value="ELONGATOR COMPLEX PROTEIN 2"/>
    <property type="match status" value="1"/>
</dbReference>
<evidence type="ECO:0000256" key="12">
    <source>
        <dbReference type="SAM" id="MobiDB-lite"/>
    </source>
</evidence>
<dbReference type="GO" id="GO:0005737">
    <property type="term" value="C:cytoplasm"/>
    <property type="evidence" value="ECO:0007669"/>
    <property type="project" value="UniProtKB-SubCell"/>
</dbReference>
<dbReference type="PROSITE" id="PS50294">
    <property type="entry name" value="WD_REPEATS_REGION"/>
    <property type="match status" value="3"/>
</dbReference>
<keyword evidence="8" id="KW-0819">tRNA processing</keyword>
<dbReference type="InterPro" id="IPR037289">
    <property type="entry name" value="Elp2"/>
</dbReference>
<dbReference type="Gene3D" id="2.130.10.10">
    <property type="entry name" value="YVTN repeat-like/Quinoprotein amine dehydrogenase"/>
    <property type="match status" value="4"/>
</dbReference>
<keyword evidence="14" id="KW-1185">Reference proteome</keyword>
<keyword evidence="7 11" id="KW-0853">WD repeat</keyword>
<dbReference type="Pfam" id="PF00400">
    <property type="entry name" value="WD40"/>
    <property type="match status" value="8"/>
</dbReference>
<reference evidence="13" key="1">
    <citation type="submission" date="2021-12" db="EMBL/GenBank/DDBJ databases">
        <authorList>
            <person name="Zaccaron A."/>
            <person name="Stergiopoulos I."/>
        </authorList>
    </citation>
    <scope>NUCLEOTIDE SEQUENCE</scope>
    <source>
        <strain evidence="13">Race5_Kim</strain>
    </source>
</reference>
<evidence type="ECO:0000256" key="8">
    <source>
        <dbReference type="ARBA" id="ARBA00022694"/>
    </source>
</evidence>
<dbReference type="InterPro" id="IPR020472">
    <property type="entry name" value="WD40_PAC1"/>
</dbReference>
<dbReference type="PRINTS" id="PR00320">
    <property type="entry name" value="GPROTEINBRPT"/>
</dbReference>
<name>A0A9Q8L9H4_PASFU</name>
<feature type="repeat" description="WD" evidence="11">
    <location>
        <begin position="389"/>
        <end position="419"/>
    </location>
</feature>
<dbReference type="GO" id="GO:0005634">
    <property type="term" value="C:nucleus"/>
    <property type="evidence" value="ECO:0007669"/>
    <property type="project" value="UniProtKB-SubCell"/>
</dbReference>
<dbReference type="InterPro" id="IPR001680">
    <property type="entry name" value="WD40_rpt"/>
</dbReference>
<evidence type="ECO:0000256" key="6">
    <source>
        <dbReference type="ARBA" id="ARBA00022490"/>
    </source>
</evidence>
<dbReference type="OMA" id="ENFRHIS"/>
<feature type="repeat" description="WD" evidence="11">
    <location>
        <begin position="50"/>
        <end position="83"/>
    </location>
</feature>
<evidence type="ECO:0000256" key="7">
    <source>
        <dbReference type="ARBA" id="ARBA00022574"/>
    </source>
</evidence>
<dbReference type="GO" id="GO:0002098">
    <property type="term" value="P:tRNA wobble uridine modification"/>
    <property type="evidence" value="ECO:0007669"/>
    <property type="project" value="InterPro"/>
</dbReference>
<evidence type="ECO:0000313" key="13">
    <source>
        <dbReference type="EMBL" id="UJO13312.1"/>
    </source>
</evidence>
<dbReference type="PROSITE" id="PS50082">
    <property type="entry name" value="WD_REPEATS_2"/>
    <property type="match status" value="6"/>
</dbReference>
<comment type="subcellular location">
    <subcellularLocation>
        <location evidence="2">Cytoplasm</location>
    </subcellularLocation>
    <subcellularLocation>
        <location evidence="1">Nucleus</location>
    </subcellularLocation>
</comment>
<dbReference type="SMART" id="SM00320">
    <property type="entry name" value="WD40"/>
    <property type="match status" value="10"/>
</dbReference>
<sequence>MATLEYIAAGGNRHSSAADWASALLAFGAGNNIALWNPEDESERGIESLLAGHTDSVNAVKIVERGDRHLIISGSSDKTILLWTAANDVSNSFEETQCLTEHNESINALAILPDIGIFVSGSADATVKVWRLENTTAKLIQSISLKPRYLPLALALTALPNGDIVLAVAGTSSVIQLYVSSQPCANFELQASLSGHEGWIRSLDFTKEANSSDSDILLASASQDKYIRLWRFHEGQKETTTSAQIADEMTAPIEKKSLANKTHEVGKSGSKHSVTFEALLIGHEDWIYTARWKSGESTEKGPILLSASADNSLSIWHADAASGLWVCNSRLGEISSLKGSTSATGSTGGFWIGLWQPEGLSVVSLGRSGSWRRWAYDQGSDMWLQKVGISGHVGEVQGLAWSPSGNYLLSTASDQTTRLLAEWKKKGTTSWHELSRPQIHGYDLNCIDTVTDNQFISGADEKLLRVFNKPKAVDEIVLKLAGKTTSPSSDLPDTANIPVLGLSNKAMTGAEEDEEPNGLDNGHTNGHTEPQEPSTAATNKTPFDVEHPTFEDHLARHTLWPEHEKLYGHGYEICAVATSNDRSLVATACKASSIDHAVIRLYDTKEWREVKPPLTAHSLTATSLGFSPDDSYLLSVGRDRQWAIFKRAADDLKSYSLFTSNPKGHSRMILDCSWAPVTCNYTFATAGRDKSIKIWQFADGKADCVATIATAAPVTTVAFDPVIGQDTLRIAFGDDTGRIGLALLDAATLKVLQRNDIDARLTHCKTVTALRWRPVGNTDDASSTSSKAQLASASDDMSVRIYDI</sequence>
<accession>A0A9Q8L9H4</accession>
<dbReference type="SUPFAM" id="SSF50978">
    <property type="entry name" value="WD40 repeat-like"/>
    <property type="match status" value="2"/>
</dbReference>
<evidence type="ECO:0000256" key="1">
    <source>
        <dbReference type="ARBA" id="ARBA00004123"/>
    </source>
</evidence>
<organism evidence="13 14">
    <name type="scientific">Passalora fulva</name>
    <name type="common">Tomato leaf mold</name>
    <name type="synonym">Cladosporium fulvum</name>
    <dbReference type="NCBI Taxonomy" id="5499"/>
    <lineage>
        <taxon>Eukaryota</taxon>
        <taxon>Fungi</taxon>
        <taxon>Dikarya</taxon>
        <taxon>Ascomycota</taxon>
        <taxon>Pezizomycotina</taxon>
        <taxon>Dothideomycetes</taxon>
        <taxon>Dothideomycetidae</taxon>
        <taxon>Mycosphaerellales</taxon>
        <taxon>Mycosphaerellaceae</taxon>
        <taxon>Fulvia</taxon>
    </lineage>
</organism>
<comment type="pathway">
    <text evidence="3">tRNA modification; 5-methoxycarbonylmethyl-2-thiouridine-tRNA biosynthesis.</text>
</comment>